<dbReference type="Pfam" id="PF05598">
    <property type="entry name" value="DUF772"/>
    <property type="match status" value="1"/>
</dbReference>
<evidence type="ECO:0000256" key="1">
    <source>
        <dbReference type="SAM" id="Coils"/>
    </source>
</evidence>
<feature type="coiled-coil region" evidence="1">
    <location>
        <begin position="208"/>
        <end position="238"/>
    </location>
</feature>
<dbReference type="PhylomeDB" id="Q8TS61"/>
<accession>Q8TS61</accession>
<dbReference type="InterPro" id="IPR008490">
    <property type="entry name" value="Transposase_InsH_N"/>
</dbReference>
<protein>
    <recommendedName>
        <fullName evidence="6">Transposase</fullName>
    </recommendedName>
</protein>
<dbReference type="EMBL" id="AE010299">
    <property type="protein sequence ID" value="AAM04377.1"/>
    <property type="molecule type" value="Genomic_DNA"/>
</dbReference>
<dbReference type="Proteomes" id="UP000002487">
    <property type="component" value="Chromosome"/>
</dbReference>
<dbReference type="HOGENOM" id="CLU_021293_12_2_2"/>
<proteinExistence type="predicted"/>
<dbReference type="PANTHER" id="PTHR33408">
    <property type="entry name" value="TRANSPOSASE"/>
    <property type="match status" value="1"/>
</dbReference>
<evidence type="ECO:0000259" key="3">
    <source>
        <dbReference type="Pfam" id="PF13751"/>
    </source>
</evidence>
<keyword evidence="5" id="KW-1185">Reference proteome</keyword>
<feature type="domain" description="Transposase DDE" evidence="3">
    <location>
        <begin position="355"/>
        <end position="473"/>
    </location>
</feature>
<evidence type="ECO:0008006" key="6">
    <source>
        <dbReference type="Google" id="ProtNLM"/>
    </source>
</evidence>
<dbReference type="AlphaFoldDB" id="Q8TS61"/>
<dbReference type="NCBIfam" id="NF033551">
    <property type="entry name" value="transpos_IS1182"/>
    <property type="match status" value="1"/>
</dbReference>
<evidence type="ECO:0000259" key="2">
    <source>
        <dbReference type="Pfam" id="PF05598"/>
    </source>
</evidence>
<organism evidence="4 5">
    <name type="scientific">Methanosarcina acetivorans (strain ATCC 35395 / DSM 2834 / JCM 12185 / C2A)</name>
    <dbReference type="NCBI Taxonomy" id="188937"/>
    <lineage>
        <taxon>Archaea</taxon>
        <taxon>Methanobacteriati</taxon>
        <taxon>Methanobacteriota</taxon>
        <taxon>Stenosarchaea group</taxon>
        <taxon>Methanomicrobia</taxon>
        <taxon>Methanosarcinales</taxon>
        <taxon>Methanosarcinaceae</taxon>
        <taxon>Methanosarcina</taxon>
    </lineage>
</organism>
<dbReference type="Pfam" id="PF13751">
    <property type="entry name" value="DDE_Tnp_1_6"/>
    <property type="match status" value="1"/>
</dbReference>
<reference evidence="4 5" key="1">
    <citation type="journal article" date="2002" name="Genome Res.">
        <title>The genome of Methanosarcina acetivorans reveals extensive metabolic and physiological diversity.</title>
        <authorList>
            <person name="Galagan J.E."/>
            <person name="Nusbaum C."/>
            <person name="Roy A."/>
            <person name="Endrizzi M.G."/>
            <person name="Macdonald P."/>
            <person name="FitzHugh W."/>
            <person name="Calvo S."/>
            <person name="Engels R."/>
            <person name="Smirnov S."/>
            <person name="Atnoor D."/>
            <person name="Brown A."/>
            <person name="Allen N."/>
            <person name="Naylor J."/>
            <person name="Stange-Thomann N."/>
            <person name="DeArellano K."/>
            <person name="Johnson R."/>
            <person name="Linton L."/>
            <person name="McEwan P."/>
            <person name="McKernan K."/>
            <person name="Talamas J."/>
            <person name="Tirrell A."/>
            <person name="Ye W."/>
            <person name="Zimmer A."/>
            <person name="Barber R.D."/>
            <person name="Cann I."/>
            <person name="Graham D.E."/>
            <person name="Grahame D.A."/>
            <person name="Guss A."/>
            <person name="Hedderich R."/>
            <person name="Ingram-Smith C."/>
            <person name="Kuettner C.H."/>
            <person name="Krzycki J.A."/>
            <person name="Leigh J.A."/>
            <person name="Li W."/>
            <person name="Liu J."/>
            <person name="Mukhopadhyay B."/>
            <person name="Reeve J.N."/>
            <person name="Smith K."/>
            <person name="Springer T.A."/>
            <person name="Umayam L.A."/>
            <person name="White O."/>
            <person name="White R.H."/>
            <person name="de Macario E.C."/>
            <person name="Ferry J.G."/>
            <person name="Jarrell K.F."/>
            <person name="Jing H."/>
            <person name="Macario A.J.L."/>
            <person name="Paulsen I."/>
            <person name="Pritchett M."/>
            <person name="Sowers K.R."/>
            <person name="Swanson R.V."/>
            <person name="Zinder S.H."/>
            <person name="Lander E."/>
            <person name="Metcalf W.W."/>
            <person name="Birren B."/>
        </authorList>
    </citation>
    <scope>NUCLEOTIDE SEQUENCE [LARGE SCALE GENOMIC DNA]</scope>
    <source>
        <strain evidence="5">ATCC 35395 / DSM 2834 / JCM 12185 / C2A</strain>
    </source>
</reference>
<dbReference type="KEGG" id="mac:MA_0944"/>
<name>Q8TS61_METAC</name>
<sequence length="513" mass="59338">MGQKPVIFIFFTKQIPVFPMFRKYDQKQQFLLPLDLEDFVPENHIARVLNDIVDVVDITAIESTYSKEGCPAYHPRPLLKILLYGYLIGIRSSRKLQQMTQTDTAFMYLAAMQKPDFHTICRFRSTHLGPIKEIFSQVVTFCKEMDMIGSSISIDGTKVKANASSRQSKSSDALEKEIDKILKESIETDKHEDEIYGDSTPYQIPEELVDKKKRLEKIKAAKKKLDEEKLKKINITDNDARIMKHKDGSKKPSYNCQVAVDEKEQIIVAADVVNEENDLHQIEPMIQNVKNTLGYKPTIVLADAGYFSYENLEFLQEEGIDAYIPDNFYKAEKEGKTRRFRKSLFTYDEQKDCYYCPAAFEIPFTRIQKRKGEPDLRYYVCSYCSQCVLKNACTKSGKRTITRDPREHLMEDMRDKLNTEKGTEKYQKRMSTVEPVFGQMKQDRGFREFLLRGKRKTGIEFVMMCTVHNIKKIADFIKREGKNLKSMLKMIVGGGSKGWNKGGIRARITNTLC</sequence>
<dbReference type="EnsemblBacteria" id="AAM04377">
    <property type="protein sequence ID" value="AAM04377"/>
    <property type="gene ID" value="MA_0944"/>
</dbReference>
<keyword evidence="1" id="KW-0175">Coiled coil</keyword>
<feature type="domain" description="Transposase InsH N-terminal" evidence="2">
    <location>
        <begin position="35"/>
        <end position="125"/>
    </location>
</feature>
<dbReference type="InterPro" id="IPR047629">
    <property type="entry name" value="IS1182_transpos"/>
</dbReference>
<dbReference type="PANTHER" id="PTHR33408:SF2">
    <property type="entry name" value="TRANSPOSASE DDE DOMAIN-CONTAINING PROTEIN"/>
    <property type="match status" value="1"/>
</dbReference>
<evidence type="ECO:0000313" key="4">
    <source>
        <dbReference type="EMBL" id="AAM04377.1"/>
    </source>
</evidence>
<dbReference type="InParanoid" id="Q8TS61"/>
<gene>
    <name evidence="4" type="ordered locus">MA_0944</name>
</gene>
<dbReference type="InterPro" id="IPR025668">
    <property type="entry name" value="Tnp_DDE_dom"/>
</dbReference>
<evidence type="ECO:0000313" key="5">
    <source>
        <dbReference type="Proteomes" id="UP000002487"/>
    </source>
</evidence>